<evidence type="ECO:0000259" key="4">
    <source>
        <dbReference type="Pfam" id="PF00389"/>
    </source>
</evidence>
<comment type="similarity">
    <text evidence="3">Belongs to the D-isomer specific 2-hydroxyacid dehydrogenase family.</text>
</comment>
<dbReference type="Gene3D" id="3.40.50.720">
    <property type="entry name" value="NAD(P)-binding Rossmann-like Domain"/>
    <property type="match status" value="2"/>
</dbReference>
<evidence type="ECO:0000256" key="2">
    <source>
        <dbReference type="ARBA" id="ARBA00023027"/>
    </source>
</evidence>
<keyword evidence="7" id="KW-1185">Reference proteome</keyword>
<dbReference type="SUPFAM" id="SSF51735">
    <property type="entry name" value="NAD(P)-binding Rossmann-fold domains"/>
    <property type="match status" value="1"/>
</dbReference>
<dbReference type="EMBL" id="AP025028">
    <property type="protein sequence ID" value="BDA77875.1"/>
    <property type="molecule type" value="Genomic_DNA"/>
</dbReference>
<sequence>MEVQVPRPLLFRMPEFAVFSDTDLPPSAKDLLQNSLFPHKIILPSNPSLSLLTNADSDPGFLFADIAFGQPNINDILNSKKLKWIQISSAGFTRYDTEDFRNEMKERGIIVTNSSSVFTEPCVEHVFAFMLASARNLPDALNARIKNADPEWPRFRHESKLLTGQNVLILGYGSIAIRLVEVLKPFRMKITGMRRKKRGDESIPIIGSEDLPKALREADHIINILPDNLDSKYYFNSDRFRDCKQGAVFYNIGRGATVDQVALYESLRSNHLAAAWLDVTEPEPLSEDHPLRSLKNCFITPHVAGGYQEEFTDLVRHFLENFRRFQKGENLLDRIM</sequence>
<keyword evidence="1 3" id="KW-0560">Oxidoreductase</keyword>
<protein>
    <submittedName>
        <fullName evidence="6">3-phosphoglycerate dehydrogenase</fullName>
    </submittedName>
</protein>
<name>A0ABM7UGW5_9LEPT</name>
<dbReference type="SUPFAM" id="SSF52283">
    <property type="entry name" value="Formate/glycerate dehydrogenase catalytic domain-like"/>
    <property type="match status" value="1"/>
</dbReference>
<organism evidence="6 7">
    <name type="scientific">Leptospira kobayashii</name>
    <dbReference type="NCBI Taxonomy" id="1917830"/>
    <lineage>
        <taxon>Bacteria</taxon>
        <taxon>Pseudomonadati</taxon>
        <taxon>Spirochaetota</taxon>
        <taxon>Spirochaetia</taxon>
        <taxon>Leptospirales</taxon>
        <taxon>Leptospiraceae</taxon>
        <taxon>Leptospira</taxon>
    </lineage>
</organism>
<dbReference type="PANTHER" id="PTHR43333">
    <property type="entry name" value="2-HACID_DH_C DOMAIN-CONTAINING PROTEIN"/>
    <property type="match status" value="1"/>
</dbReference>
<evidence type="ECO:0000313" key="6">
    <source>
        <dbReference type="EMBL" id="BDA77875.1"/>
    </source>
</evidence>
<gene>
    <name evidence="6" type="ORF">LPTSP3_g08050</name>
</gene>
<dbReference type="InterPro" id="IPR006140">
    <property type="entry name" value="D-isomer_DH_NAD-bd"/>
</dbReference>
<dbReference type="Pfam" id="PF02826">
    <property type="entry name" value="2-Hacid_dh_C"/>
    <property type="match status" value="1"/>
</dbReference>
<feature type="domain" description="D-isomer specific 2-hydroxyacid dehydrogenase catalytic" evidence="4">
    <location>
        <begin position="78"/>
        <end position="334"/>
    </location>
</feature>
<feature type="domain" description="D-isomer specific 2-hydroxyacid dehydrogenase NAD-binding" evidence="5">
    <location>
        <begin position="127"/>
        <end position="304"/>
    </location>
</feature>
<accession>A0ABM7UGW5</accession>
<dbReference type="Pfam" id="PF00389">
    <property type="entry name" value="2-Hacid_dh"/>
    <property type="match status" value="1"/>
</dbReference>
<dbReference type="InterPro" id="IPR006139">
    <property type="entry name" value="D-isomer_2_OHA_DH_cat_dom"/>
</dbReference>
<reference evidence="6 7" key="1">
    <citation type="submission" date="2021-08" db="EMBL/GenBank/DDBJ databases">
        <title>Complete genome sequence of Leptospira kobayashii strain E30.</title>
        <authorList>
            <person name="Nakao R."/>
            <person name="Nakamura S."/>
            <person name="Masuzawa T."/>
            <person name="Koizumi N."/>
        </authorList>
    </citation>
    <scope>NUCLEOTIDE SEQUENCE [LARGE SCALE GENOMIC DNA]</scope>
    <source>
        <strain evidence="6 7">E30</strain>
    </source>
</reference>
<keyword evidence="2" id="KW-0520">NAD</keyword>
<proteinExistence type="inferred from homology"/>
<dbReference type="PANTHER" id="PTHR43333:SF1">
    <property type="entry name" value="D-ISOMER SPECIFIC 2-HYDROXYACID DEHYDROGENASE NAD-BINDING DOMAIN-CONTAINING PROTEIN"/>
    <property type="match status" value="1"/>
</dbReference>
<dbReference type="Proteomes" id="UP000245263">
    <property type="component" value="Chromosome 1"/>
</dbReference>
<evidence type="ECO:0000313" key="7">
    <source>
        <dbReference type="Proteomes" id="UP000245263"/>
    </source>
</evidence>
<evidence type="ECO:0000259" key="5">
    <source>
        <dbReference type="Pfam" id="PF02826"/>
    </source>
</evidence>
<dbReference type="InterPro" id="IPR036291">
    <property type="entry name" value="NAD(P)-bd_dom_sf"/>
</dbReference>
<evidence type="ECO:0000256" key="3">
    <source>
        <dbReference type="RuleBase" id="RU003719"/>
    </source>
</evidence>
<dbReference type="RefSeq" id="WP_135354896.1">
    <property type="nucleotide sequence ID" value="NZ_AP025028.1"/>
</dbReference>
<evidence type="ECO:0000256" key="1">
    <source>
        <dbReference type="ARBA" id="ARBA00023002"/>
    </source>
</evidence>
<dbReference type="CDD" id="cd05300">
    <property type="entry name" value="2-Hacid_dh_1"/>
    <property type="match status" value="1"/>
</dbReference>